<comment type="caution">
    <text evidence="2">The sequence shown here is derived from an EMBL/GenBank/DDBJ whole genome shotgun (WGS) entry which is preliminary data.</text>
</comment>
<gene>
    <name evidence="2" type="ORF">B0H17DRAFT_1071118</name>
</gene>
<evidence type="ECO:0000256" key="1">
    <source>
        <dbReference type="SAM" id="Phobius"/>
    </source>
</evidence>
<accession>A0AAD7DA39</accession>
<proteinExistence type="predicted"/>
<dbReference type="Proteomes" id="UP001221757">
    <property type="component" value="Unassembled WGS sequence"/>
</dbReference>
<evidence type="ECO:0008006" key="4">
    <source>
        <dbReference type="Google" id="ProtNLM"/>
    </source>
</evidence>
<feature type="transmembrane region" description="Helical" evidence="1">
    <location>
        <begin position="321"/>
        <end position="343"/>
    </location>
</feature>
<evidence type="ECO:0000313" key="2">
    <source>
        <dbReference type="EMBL" id="KAJ7686787.1"/>
    </source>
</evidence>
<keyword evidence="1" id="KW-0812">Transmembrane</keyword>
<keyword evidence="1" id="KW-1133">Transmembrane helix</keyword>
<dbReference type="AlphaFoldDB" id="A0AAD7DA39"/>
<evidence type="ECO:0000313" key="3">
    <source>
        <dbReference type="Proteomes" id="UP001221757"/>
    </source>
</evidence>
<feature type="transmembrane region" description="Helical" evidence="1">
    <location>
        <begin position="253"/>
        <end position="278"/>
    </location>
</feature>
<protein>
    <recommendedName>
        <fullName evidence="4">Transmembrane protein</fullName>
    </recommendedName>
</protein>
<organism evidence="2 3">
    <name type="scientific">Mycena rosella</name>
    <name type="common">Pink bonnet</name>
    <name type="synonym">Agaricus rosellus</name>
    <dbReference type="NCBI Taxonomy" id="1033263"/>
    <lineage>
        <taxon>Eukaryota</taxon>
        <taxon>Fungi</taxon>
        <taxon>Dikarya</taxon>
        <taxon>Basidiomycota</taxon>
        <taxon>Agaricomycotina</taxon>
        <taxon>Agaricomycetes</taxon>
        <taxon>Agaricomycetidae</taxon>
        <taxon>Agaricales</taxon>
        <taxon>Marasmiineae</taxon>
        <taxon>Mycenaceae</taxon>
        <taxon>Mycena</taxon>
    </lineage>
</organism>
<name>A0AAD7DA39_MYCRO</name>
<reference evidence="2" key="1">
    <citation type="submission" date="2023-03" db="EMBL/GenBank/DDBJ databases">
        <title>Massive genome expansion in bonnet fungi (Mycena s.s.) driven by repeated elements and novel gene families across ecological guilds.</title>
        <authorList>
            <consortium name="Lawrence Berkeley National Laboratory"/>
            <person name="Harder C.B."/>
            <person name="Miyauchi S."/>
            <person name="Viragh M."/>
            <person name="Kuo A."/>
            <person name="Thoen E."/>
            <person name="Andreopoulos B."/>
            <person name="Lu D."/>
            <person name="Skrede I."/>
            <person name="Drula E."/>
            <person name="Henrissat B."/>
            <person name="Morin E."/>
            <person name="Kohler A."/>
            <person name="Barry K."/>
            <person name="LaButti K."/>
            <person name="Morin E."/>
            <person name="Salamov A."/>
            <person name="Lipzen A."/>
            <person name="Mereny Z."/>
            <person name="Hegedus B."/>
            <person name="Baldrian P."/>
            <person name="Stursova M."/>
            <person name="Weitz H."/>
            <person name="Taylor A."/>
            <person name="Grigoriev I.V."/>
            <person name="Nagy L.G."/>
            <person name="Martin F."/>
            <person name="Kauserud H."/>
        </authorList>
    </citation>
    <scope>NUCLEOTIDE SEQUENCE</scope>
    <source>
        <strain evidence="2">CBHHK067</strain>
    </source>
</reference>
<sequence>MPGLSKTTLRLLMVPVSAFENARSALLQWFHLHPVSSTFKTSILFLLTCLIAIFLSANDGVAHDDAFQTIGDTDGIFFLGHVYQTDLDARTVTISWLIGGCGKYMIVGSDIYRPTSYCGAPNIPVNVYIDSSSTANFTYDPALHPKQDSGRLIYIQSLNEFSTTHMVNIRGTAGVWWRSQDFYYPFDRYETATAFVITNPHNASAPPPILRLTVVDAVDSFLPATHESAATGTLDGLPVTARGATIHLARTEVACAFTLVLFFVNWALSLAVMYLTIVATVTPSPSVGEGILVVPLTVVLTIPALRALFVDAPRFGVMLDILGLFMQMALVSVCSIVATLRVVPKPHA</sequence>
<dbReference type="EMBL" id="JARKIE010000093">
    <property type="protein sequence ID" value="KAJ7686787.1"/>
    <property type="molecule type" value="Genomic_DNA"/>
</dbReference>
<keyword evidence="1" id="KW-0472">Membrane</keyword>
<feature type="transmembrane region" description="Helical" evidence="1">
    <location>
        <begin position="42"/>
        <end position="61"/>
    </location>
</feature>
<keyword evidence="3" id="KW-1185">Reference proteome</keyword>
<feature type="transmembrane region" description="Helical" evidence="1">
    <location>
        <begin position="290"/>
        <end position="309"/>
    </location>
</feature>